<dbReference type="InterPro" id="IPR040624">
    <property type="entry name" value="HalOD1"/>
</dbReference>
<dbReference type="EMBL" id="LOPV01000275">
    <property type="protein sequence ID" value="KTG25127.1"/>
    <property type="molecule type" value="Genomic_DNA"/>
</dbReference>
<proteinExistence type="predicted"/>
<name>A0A0W1SFY9_9EURY</name>
<feature type="domain" description="Halobacterial output" evidence="1">
    <location>
        <begin position="30"/>
        <end position="103"/>
    </location>
</feature>
<dbReference type="Proteomes" id="UP000053157">
    <property type="component" value="Unassembled WGS sequence"/>
</dbReference>
<evidence type="ECO:0000313" key="2">
    <source>
        <dbReference type="EMBL" id="KTG25127.1"/>
    </source>
</evidence>
<comment type="caution">
    <text evidence="2">The sequence shown here is derived from an EMBL/GenBank/DDBJ whole genome shotgun (WGS) entry which is preliminary data.</text>
</comment>
<reference evidence="2 3" key="1">
    <citation type="submission" date="2015-12" db="EMBL/GenBank/DDBJ databases">
        <title>Haloferax profundi sp. nov. isolated from the Discovery deep brine-seawater interface in the Red Sea.</title>
        <authorList>
            <person name="Zhang G."/>
            <person name="Stingl U."/>
            <person name="Rashid M."/>
        </authorList>
    </citation>
    <scope>NUCLEOTIDE SEQUENCE [LARGE SCALE GENOMIC DNA]</scope>
    <source>
        <strain evidence="2 3">SB29</strain>
    </source>
</reference>
<accession>A0A0W1SFY9</accession>
<sequence length="113" mass="11912">MEGDSTISTTITKGQENGEQTRVWYDCDQTEAISEAILVAASQHMGCDVTALPPLSAYCDVDALNSLFGTGQPAAPTLSSGILEFKYDDLVVTISTIGTIEIRDAGDAHPSSD</sequence>
<organism evidence="2 3">
    <name type="scientific">Haloferax profundi</name>
    <dbReference type="NCBI Taxonomy" id="1544718"/>
    <lineage>
        <taxon>Archaea</taxon>
        <taxon>Methanobacteriati</taxon>
        <taxon>Methanobacteriota</taxon>
        <taxon>Stenosarchaea group</taxon>
        <taxon>Halobacteria</taxon>
        <taxon>Halobacteriales</taxon>
        <taxon>Haloferacaceae</taxon>
        <taxon>Haloferax</taxon>
    </lineage>
</organism>
<evidence type="ECO:0000259" key="1">
    <source>
        <dbReference type="Pfam" id="PF18545"/>
    </source>
</evidence>
<evidence type="ECO:0000313" key="3">
    <source>
        <dbReference type="Proteomes" id="UP000053157"/>
    </source>
</evidence>
<keyword evidence="3" id="KW-1185">Reference proteome</keyword>
<protein>
    <recommendedName>
        <fullName evidence="1">Halobacterial output domain-containing protein</fullName>
    </recommendedName>
</protein>
<dbReference type="Pfam" id="PF18545">
    <property type="entry name" value="HalOD1"/>
    <property type="match status" value="1"/>
</dbReference>
<dbReference type="AlphaFoldDB" id="A0A0W1SFY9"/>
<gene>
    <name evidence="2" type="ORF">AUR66_16485</name>
</gene>